<evidence type="ECO:0000313" key="3">
    <source>
        <dbReference type="EMBL" id="KKT90932.1"/>
    </source>
</evidence>
<dbReference type="Pfam" id="PF20803">
    <property type="entry name" value="PaaX_M"/>
    <property type="match status" value="1"/>
</dbReference>
<reference evidence="3 4" key="1">
    <citation type="journal article" date="2015" name="Nature">
        <title>rRNA introns, odd ribosomes, and small enigmatic genomes across a large radiation of phyla.</title>
        <authorList>
            <person name="Brown C.T."/>
            <person name="Hug L.A."/>
            <person name="Thomas B.C."/>
            <person name="Sharon I."/>
            <person name="Castelle C.J."/>
            <person name="Singh A."/>
            <person name="Wilkins M.J."/>
            <person name="Williams K.H."/>
            <person name="Banfield J.F."/>
        </authorList>
    </citation>
    <scope>NUCLEOTIDE SEQUENCE [LARGE SCALE GENOMIC DNA]</scope>
</reference>
<feature type="domain" description="Transcriptional repressor PaaX-like central Cas2-like" evidence="2">
    <location>
        <begin position="127"/>
        <end position="193"/>
    </location>
</feature>
<feature type="transmembrane region" description="Helical" evidence="1">
    <location>
        <begin position="30"/>
        <end position="51"/>
    </location>
</feature>
<name>A0A0G1NCT3_9BACT</name>
<organism evidence="3 4">
    <name type="scientific">Candidatus Jorgensenbacteria bacterium GW2011_GWA2_45_13</name>
    <dbReference type="NCBI Taxonomy" id="1618662"/>
    <lineage>
        <taxon>Bacteria</taxon>
        <taxon>Candidatus Joergenseniibacteriota</taxon>
    </lineage>
</organism>
<dbReference type="Gene3D" id="1.10.10.10">
    <property type="entry name" value="Winged helix-like DNA-binding domain superfamily/Winged helix DNA-binding domain"/>
    <property type="match status" value="1"/>
</dbReference>
<dbReference type="InterPro" id="IPR048846">
    <property type="entry name" value="PaaX-like_central"/>
</dbReference>
<comment type="caution">
    <text evidence="3">The sequence shown here is derived from an EMBL/GenBank/DDBJ whole genome shotgun (WGS) entry which is preliminary data.</text>
</comment>
<keyword evidence="1" id="KW-0472">Membrane</keyword>
<dbReference type="Proteomes" id="UP000033966">
    <property type="component" value="Unassembled WGS sequence"/>
</dbReference>
<evidence type="ECO:0000256" key="1">
    <source>
        <dbReference type="SAM" id="Phobius"/>
    </source>
</evidence>
<evidence type="ECO:0000259" key="2">
    <source>
        <dbReference type="Pfam" id="PF20803"/>
    </source>
</evidence>
<dbReference type="EMBL" id="LCKF01000022">
    <property type="protein sequence ID" value="KKT90932.1"/>
    <property type="molecule type" value="Genomic_DNA"/>
</dbReference>
<dbReference type="InterPro" id="IPR036388">
    <property type="entry name" value="WH-like_DNA-bd_sf"/>
</dbReference>
<accession>A0A0G1NCT3</accession>
<evidence type="ECO:0000313" key="4">
    <source>
        <dbReference type="Proteomes" id="UP000033966"/>
    </source>
</evidence>
<dbReference type="InterPro" id="IPR036390">
    <property type="entry name" value="WH_DNA-bd_sf"/>
</dbReference>
<sequence length="196" mass="22990">MRGSFVIMKDKRVKNRYGRGELAYKILEGLLGGAMLSMMIIAALSGGGIGFHRRRKVMNRETNKNDFKEKSLYETLRRLKQQGMITKRGDKWTITNKGKGYIKKIRERNIFWGQTRYPKEKSDEQIIFIFDIPEKLRSLRKLVRSGLLALDFSMLQKSVWIGQIKIPKEFLRDLTDWNVISYIHIFSVKKEGTLKK</sequence>
<dbReference type="AlphaFoldDB" id="A0A0G1NCT3"/>
<dbReference type="SUPFAM" id="SSF46785">
    <property type="entry name" value="Winged helix' DNA-binding domain"/>
    <property type="match status" value="1"/>
</dbReference>
<gene>
    <name evidence="3" type="ORF">UW92_C0022G0013</name>
</gene>
<proteinExistence type="predicted"/>
<keyword evidence="1" id="KW-0812">Transmembrane</keyword>
<protein>
    <recommendedName>
        <fullName evidence="2">Transcriptional repressor PaaX-like central Cas2-like domain-containing protein</fullName>
    </recommendedName>
</protein>
<keyword evidence="1" id="KW-1133">Transmembrane helix</keyword>